<dbReference type="GO" id="GO:0003677">
    <property type="term" value="F:DNA binding"/>
    <property type="evidence" value="ECO:0007669"/>
    <property type="project" value="UniProtKB-UniRule"/>
</dbReference>
<dbReference type="InterPro" id="IPR013760">
    <property type="entry name" value="Topo_IIA-like_dom_sf"/>
</dbReference>
<dbReference type="GO" id="GO:0009330">
    <property type="term" value="C:DNA topoisomerase type II (double strand cut, ATP-hydrolyzing) complex"/>
    <property type="evidence" value="ECO:0007669"/>
    <property type="project" value="TreeGrafter"/>
</dbReference>
<dbReference type="SUPFAM" id="SSF56719">
    <property type="entry name" value="Type II DNA topoisomerase"/>
    <property type="match status" value="1"/>
</dbReference>
<evidence type="ECO:0000256" key="3">
    <source>
        <dbReference type="ARBA" id="ARBA00012895"/>
    </source>
</evidence>
<dbReference type="FunFam" id="1.10.268.10:FF:000001">
    <property type="entry name" value="DNA gyrase subunit A"/>
    <property type="match status" value="1"/>
</dbReference>
<dbReference type="PANTHER" id="PTHR43493:SF5">
    <property type="entry name" value="DNA GYRASE SUBUNIT A, CHLOROPLASTIC_MITOCHONDRIAL"/>
    <property type="match status" value="1"/>
</dbReference>
<accession>A0A2N2F490</accession>
<evidence type="ECO:0000256" key="6">
    <source>
        <dbReference type="ARBA" id="ARBA00023235"/>
    </source>
</evidence>
<evidence type="ECO:0000256" key="1">
    <source>
        <dbReference type="ARBA" id="ARBA00000185"/>
    </source>
</evidence>
<feature type="compositionally biased region" description="Basic and acidic residues" evidence="8">
    <location>
        <begin position="1"/>
        <end position="16"/>
    </location>
</feature>
<evidence type="ECO:0000256" key="2">
    <source>
        <dbReference type="ARBA" id="ARBA00008263"/>
    </source>
</evidence>
<comment type="catalytic activity">
    <reaction evidence="1 7">
        <text>ATP-dependent breakage, passage and rejoining of double-stranded DNA.</text>
        <dbReference type="EC" id="5.6.2.2"/>
    </reaction>
</comment>
<dbReference type="Gene3D" id="3.90.199.10">
    <property type="entry name" value="Topoisomerase II, domain 5"/>
    <property type="match status" value="1"/>
</dbReference>
<protein>
    <recommendedName>
        <fullName evidence="3">DNA topoisomerase (ATP-hydrolyzing)</fullName>
        <ecNumber evidence="3">5.6.2.2</ecNumber>
    </recommendedName>
</protein>
<name>A0A2N2F490_9BACT</name>
<dbReference type="InterPro" id="IPR002205">
    <property type="entry name" value="Topo_IIA_dom_A"/>
</dbReference>
<dbReference type="GO" id="GO:0003918">
    <property type="term" value="F:DNA topoisomerase type II (double strand cut, ATP-hydrolyzing) activity"/>
    <property type="evidence" value="ECO:0007669"/>
    <property type="project" value="UniProtKB-EC"/>
</dbReference>
<evidence type="ECO:0000313" key="11">
    <source>
        <dbReference type="Proteomes" id="UP000233417"/>
    </source>
</evidence>
<dbReference type="GO" id="GO:0005524">
    <property type="term" value="F:ATP binding"/>
    <property type="evidence" value="ECO:0007669"/>
    <property type="project" value="InterPro"/>
</dbReference>
<evidence type="ECO:0000256" key="4">
    <source>
        <dbReference type="ARBA" id="ARBA00023029"/>
    </source>
</evidence>
<gene>
    <name evidence="10" type="ORF">CVU76_03100</name>
</gene>
<dbReference type="PROSITE" id="PS52040">
    <property type="entry name" value="TOPO_IIA"/>
    <property type="match status" value="1"/>
</dbReference>
<feature type="active site" description="O-(5'-phospho-DNA)-tyrosine intermediate" evidence="7">
    <location>
        <position position="160"/>
    </location>
</feature>
<comment type="caution">
    <text evidence="10">The sequence shown here is derived from an EMBL/GenBank/DDBJ whole genome shotgun (WGS) entry which is preliminary data.</text>
</comment>
<evidence type="ECO:0000256" key="5">
    <source>
        <dbReference type="ARBA" id="ARBA00023125"/>
    </source>
</evidence>
<feature type="compositionally biased region" description="Polar residues" evidence="8">
    <location>
        <begin position="17"/>
        <end position="27"/>
    </location>
</feature>
<dbReference type="GO" id="GO:0005737">
    <property type="term" value="C:cytoplasm"/>
    <property type="evidence" value="ECO:0007669"/>
    <property type="project" value="TreeGrafter"/>
</dbReference>
<sequence>MSDKEELIKKAEEKVETQNADSTADTSILQDDSDIDFNLSFKPGEVMPRSIIDEMKSNYIDYSMSVIVARALPEVKDGLKPSQRRILVAMNDLALSPTAHYRKCAKIAGDTSGNYHPHGESVVYPTLVKLAQDFSTRYLLVDGQGNFGSIDGDPAAAMRYTEARMGKITPELLKDLNKGTVTFLPNYDGTRLEPTVLPALFPNLLANGSQGIAVGMATQIPPHNLGELIDALQEMIKGKNRWEGVAIYNELRKIKESKEIIPRTLNSKPEDYLENYVDTNDLDYQKSIDEIKSRIEEKGEVIYPDFKSEISPEELIKIIPGPDFPTGGTIYDRDEILNAYATGRGKILQRAQASIVEGKSGRYQIVITEIPYQVNKAYMIEKIAELVRDKKITGIADIRDESNKDGIRVVVILKKDAQPKTVLNKLFKYTEMQKTFNANMIALVDQEPITLSLKRMLELFLSFRLTVTIRRYEYDLAEARYHAHILEGLLKALDVLDEVIATIRGSKTQETAKTNLMDKFKFTDVQAQAILDMQLRRLAALERMKLQNDYKETKAKIIEYNEILDSQDRILEIISSDLAEIKEKYGDKRRTRVVKGKIDEISEEDLIANEETLITITHSGYVKRVPPSTYQTQKRGGKGISGGETKEGDFIEHVLLCNTHDELLLFTNKGRVFNTRIFEIPEYGRTAKGIPLINLVQLDQNEIITSILTRDPKGGVMGSEEIQEGQDEVIVEKRDFKYFLMVTKGGVVKKTDLEQFSKIRSNGLTAIKLEINDELIWVKPTTGEDEVILVTAEGKSIRFSEKDVRPMGRSTRGVTAMKFKSETDFIVGMGVVRANENRLFTLSEKGFGKMTLLKEYTRQKRGGTGIFTFRVTPKTGPVSVARVMDHPKAEIVVISEKSKVIRSSVDAIPTLGRQTSGVKVMKIEDGDRVATMAIL</sequence>
<dbReference type="Pfam" id="PF00521">
    <property type="entry name" value="DNA_topoisoIV"/>
    <property type="match status" value="2"/>
</dbReference>
<keyword evidence="5 7" id="KW-0238">DNA-binding</keyword>
<dbReference type="InterPro" id="IPR035516">
    <property type="entry name" value="Gyrase/topoIV_suA_C"/>
</dbReference>
<reference evidence="10 11" key="1">
    <citation type="journal article" date="2017" name="ISME J.">
        <title>Potential for microbial H2 and metal transformations associated with novel bacteria and archaea in deep terrestrial subsurface sediments.</title>
        <authorList>
            <person name="Hernsdorf A.W."/>
            <person name="Amano Y."/>
            <person name="Miyakawa K."/>
            <person name="Ise K."/>
            <person name="Suzuki Y."/>
            <person name="Anantharaman K."/>
            <person name="Probst A."/>
            <person name="Burstein D."/>
            <person name="Thomas B.C."/>
            <person name="Banfield J.F."/>
        </authorList>
    </citation>
    <scope>NUCLEOTIDE SEQUENCE [LARGE SCALE GENOMIC DNA]</scope>
    <source>
        <strain evidence="10">HGW-Dojkabacteria-1</strain>
    </source>
</reference>
<dbReference type="Gene3D" id="1.10.268.10">
    <property type="entry name" value="Topoisomerase, domain 3"/>
    <property type="match status" value="1"/>
</dbReference>
<evidence type="ECO:0000256" key="7">
    <source>
        <dbReference type="PROSITE-ProRule" id="PRU01384"/>
    </source>
</evidence>
<dbReference type="PANTHER" id="PTHR43493">
    <property type="entry name" value="DNA GYRASE/TOPOISOMERASE SUBUNIT A"/>
    <property type="match status" value="1"/>
</dbReference>
<dbReference type="Gene3D" id="2.120.10.90">
    <property type="entry name" value="DNA gyrase/topoisomerase IV, subunit A, C-terminal"/>
    <property type="match status" value="1"/>
</dbReference>
<keyword evidence="6 7" id="KW-0413">Isomerase</keyword>
<dbReference type="Pfam" id="PF03989">
    <property type="entry name" value="DNA_gyraseA_C"/>
    <property type="match status" value="6"/>
</dbReference>
<organism evidence="10 11">
    <name type="scientific">Candidatus Dojkabacteria bacterium HGW-Dojkabacteria-1</name>
    <dbReference type="NCBI Taxonomy" id="2013761"/>
    <lineage>
        <taxon>Bacteria</taxon>
        <taxon>Candidatus Dojkabacteria</taxon>
    </lineage>
</organism>
<feature type="region of interest" description="Disordered" evidence="8">
    <location>
        <begin position="1"/>
        <end position="27"/>
    </location>
</feature>
<dbReference type="InterPro" id="IPR013758">
    <property type="entry name" value="Topo_IIA_A/C_ab"/>
</dbReference>
<dbReference type="CDD" id="cd00187">
    <property type="entry name" value="TOP4c"/>
    <property type="match status" value="1"/>
</dbReference>
<dbReference type="FunFam" id="3.30.1360.40:FF:000002">
    <property type="entry name" value="DNA gyrase subunit A"/>
    <property type="match status" value="1"/>
</dbReference>
<evidence type="ECO:0000313" key="10">
    <source>
        <dbReference type="EMBL" id="PKN02987.1"/>
    </source>
</evidence>
<dbReference type="InterPro" id="IPR006691">
    <property type="entry name" value="GyrA/parC_rep"/>
</dbReference>
<evidence type="ECO:0000256" key="8">
    <source>
        <dbReference type="SAM" id="MobiDB-lite"/>
    </source>
</evidence>
<dbReference type="SMART" id="SM00434">
    <property type="entry name" value="TOP4c"/>
    <property type="match status" value="1"/>
</dbReference>
<dbReference type="InterPro" id="IPR013757">
    <property type="entry name" value="Topo_IIA_A_a_sf"/>
</dbReference>
<keyword evidence="4 7" id="KW-0799">Topoisomerase</keyword>
<dbReference type="Gene3D" id="3.30.1360.40">
    <property type="match status" value="1"/>
</dbReference>
<feature type="domain" description="Topo IIA-type catalytic" evidence="9">
    <location>
        <begin position="72"/>
        <end position="606"/>
    </location>
</feature>
<evidence type="ECO:0000259" key="9">
    <source>
        <dbReference type="PROSITE" id="PS52040"/>
    </source>
</evidence>
<dbReference type="AlphaFoldDB" id="A0A2N2F490"/>
<dbReference type="GO" id="GO:0006265">
    <property type="term" value="P:DNA topological change"/>
    <property type="evidence" value="ECO:0007669"/>
    <property type="project" value="UniProtKB-UniRule"/>
</dbReference>
<dbReference type="Proteomes" id="UP000233417">
    <property type="component" value="Unassembled WGS sequence"/>
</dbReference>
<dbReference type="EC" id="5.6.2.2" evidence="3"/>
<proteinExistence type="inferred from homology"/>
<dbReference type="InterPro" id="IPR050220">
    <property type="entry name" value="Type_II_DNA_Topoisomerases"/>
</dbReference>
<dbReference type="EMBL" id="PHAO01000001">
    <property type="protein sequence ID" value="PKN02987.1"/>
    <property type="molecule type" value="Genomic_DNA"/>
</dbReference>
<comment type="similarity">
    <text evidence="2">Belongs to the type II topoisomerase GyrA/ParC subunit family.</text>
</comment>
<dbReference type="SUPFAM" id="SSF101904">
    <property type="entry name" value="GyrA/ParC C-terminal domain-like"/>
    <property type="match status" value="1"/>
</dbReference>